<dbReference type="EMBL" id="CP044463">
    <property type="protein sequence ID" value="QIC66300.1"/>
    <property type="molecule type" value="Genomic_DNA"/>
</dbReference>
<dbReference type="SUPFAM" id="SSF55961">
    <property type="entry name" value="Bet v1-like"/>
    <property type="match status" value="1"/>
</dbReference>
<organism evidence="1 2">
    <name type="scientific">Acinetobacter schindleri</name>
    <dbReference type="NCBI Taxonomy" id="108981"/>
    <lineage>
        <taxon>Bacteria</taxon>
        <taxon>Pseudomonadati</taxon>
        <taxon>Pseudomonadota</taxon>
        <taxon>Gammaproteobacteria</taxon>
        <taxon>Moraxellales</taxon>
        <taxon>Moraxellaceae</taxon>
        <taxon>Acinetobacter</taxon>
    </lineage>
</organism>
<dbReference type="Proteomes" id="UP000503505">
    <property type="component" value="Chromosome"/>
</dbReference>
<sequence length="433" mass="48516">MKSLKSCLLLCLCTTYIPFSWAKIIPWTPTLPSSIDVFSGSPQQLADLTDDRLFIYAHPRQSLQLPTFKQTAAQSVQFYSSAVVLPITEAQVKKHLLNYQGYAGLFPALKSAQILESRGHIQQVRYQVHIPTPIPVLNFKENVVMQHHVSENSIETLIVDAPIPYGAGRLEWFALGANKTLVTVTQWGDLNQPKGFLFSKILNALPEAKLGIPAGTNAFLLEALQQRFKSQSSIPLSASQIPQVHFNTGQIQKITQLSQQSAQPVSFILPACQLKYGQTSENMRFSSSFHYYPQPVQKLQPWLAADASQQLFPRQIRKVELNPVNRQQMDANYKVSVGLGVIQIPFDFKLRYQQPSPLQSQFDAIGGDLKFVKAGMKLLPQAHGTLFQMTSSMKIHDQAPFLLRSMRSMPYHDILPAVGANTVYALKVQQKLK</sequence>
<evidence type="ECO:0000313" key="1">
    <source>
        <dbReference type="EMBL" id="QIC66300.1"/>
    </source>
</evidence>
<reference evidence="1 2" key="1">
    <citation type="submission" date="2019-09" db="EMBL/GenBank/DDBJ databases">
        <title>Non-baumannii Acinetobacter spp. carrying blaNDM-1 isolated in China.</title>
        <authorList>
            <person name="Cui C."/>
            <person name="Chen C."/>
            <person name="Sun J."/>
            <person name="Liu Y."/>
        </authorList>
    </citation>
    <scope>NUCLEOTIDE SEQUENCE [LARGE SCALE GENOMIC DNA]</scope>
    <source>
        <strain evidence="1 2">HZE23-1</strain>
    </source>
</reference>
<dbReference type="AlphaFoldDB" id="A0AAE6WSA7"/>
<name>A0AAE6WSA7_9GAMM</name>
<evidence type="ECO:0000313" key="2">
    <source>
        <dbReference type="Proteomes" id="UP000503505"/>
    </source>
</evidence>
<protein>
    <submittedName>
        <fullName evidence="1">SRPBCC family protein</fullName>
    </submittedName>
</protein>
<dbReference type="RefSeq" id="WP_163170855.1">
    <property type="nucleotide sequence ID" value="NZ_CP044463.1"/>
</dbReference>
<proteinExistence type="predicted"/>
<accession>A0AAE6WSA7</accession>
<gene>
    <name evidence="1" type="ORF">FSC10_02455</name>
</gene>